<dbReference type="PROSITE" id="PS51257">
    <property type="entry name" value="PROKAR_LIPOPROTEIN"/>
    <property type="match status" value="1"/>
</dbReference>
<protein>
    <submittedName>
        <fullName evidence="1">Uncharacterized protein</fullName>
    </submittedName>
</protein>
<sequence>MKSFKIANFSIGLWSLVFVLFAFGCSQMDDPDFLDQLEIPERVDFIKGSPYGDINSRVIISEAEVCGESSQTCLLAGKTIEVGNVEVYNDEDYVYITASTEGTDWYFFESHLKFSETAQGLGTGKNPAPGKFPYKESYDPALQVVTYQFEIEDVPNTFYWAFHAVVLRLNEETGEVLQSESAWGCGPRFVNKGSWATYSGPFTIQECEEDEIEEIDDECYKEETGWAGTNSGAGNAWWYYFDTEGDAIQPIFAGNKNIDGTVEWDGVNLIIDLGSMLLQDVNEPVKVQGYDILPTKRPAAGLFTTYKGEELSIEGDGSRYYAIHLDLLVPIECPEEE</sequence>
<dbReference type="Proteomes" id="UP000199564">
    <property type="component" value="Unassembled WGS sequence"/>
</dbReference>
<accession>A0A1I5FWL7</accession>
<proteinExistence type="predicted"/>
<keyword evidence="2" id="KW-1185">Reference proteome</keyword>
<reference evidence="2" key="1">
    <citation type="submission" date="2016-10" db="EMBL/GenBank/DDBJ databases">
        <authorList>
            <person name="Varghese N."/>
            <person name="Submissions S."/>
        </authorList>
    </citation>
    <scope>NUCLEOTIDE SEQUENCE [LARGE SCALE GENOMIC DNA]</scope>
    <source>
        <strain evidence="2">DSM 15282</strain>
    </source>
</reference>
<organism evidence="1 2">
    <name type="scientific">Algoriphagus ornithinivorans</name>
    <dbReference type="NCBI Taxonomy" id="226506"/>
    <lineage>
        <taxon>Bacteria</taxon>
        <taxon>Pseudomonadati</taxon>
        <taxon>Bacteroidota</taxon>
        <taxon>Cytophagia</taxon>
        <taxon>Cytophagales</taxon>
        <taxon>Cyclobacteriaceae</taxon>
        <taxon>Algoriphagus</taxon>
    </lineage>
</organism>
<dbReference type="RefSeq" id="WP_091653279.1">
    <property type="nucleotide sequence ID" value="NZ_FOVW01000005.1"/>
</dbReference>
<dbReference type="AlphaFoldDB" id="A0A1I5FWL7"/>
<gene>
    <name evidence="1" type="ORF">SAMN04488519_10586</name>
</gene>
<dbReference type="STRING" id="226506.SAMN04488519_10586"/>
<name>A0A1I5FWL7_9BACT</name>
<evidence type="ECO:0000313" key="1">
    <source>
        <dbReference type="EMBL" id="SFO28164.1"/>
    </source>
</evidence>
<evidence type="ECO:0000313" key="2">
    <source>
        <dbReference type="Proteomes" id="UP000199564"/>
    </source>
</evidence>
<dbReference type="EMBL" id="FOVW01000005">
    <property type="protein sequence ID" value="SFO28164.1"/>
    <property type="molecule type" value="Genomic_DNA"/>
</dbReference>